<organism evidence="1 2">
    <name type="scientific">Strongylus vulgaris</name>
    <name type="common">Blood worm</name>
    <dbReference type="NCBI Taxonomy" id="40348"/>
    <lineage>
        <taxon>Eukaryota</taxon>
        <taxon>Metazoa</taxon>
        <taxon>Ecdysozoa</taxon>
        <taxon>Nematoda</taxon>
        <taxon>Chromadorea</taxon>
        <taxon>Rhabditida</taxon>
        <taxon>Rhabditina</taxon>
        <taxon>Rhabditomorpha</taxon>
        <taxon>Strongyloidea</taxon>
        <taxon>Strongylidae</taxon>
        <taxon>Strongylus</taxon>
    </lineage>
</organism>
<proteinExistence type="predicted"/>
<dbReference type="EMBL" id="UYYB01096920">
    <property type="protein sequence ID" value="VDM76399.1"/>
    <property type="molecule type" value="Genomic_DNA"/>
</dbReference>
<name>A0A3P7J8W6_STRVU</name>
<evidence type="ECO:0000313" key="2">
    <source>
        <dbReference type="Proteomes" id="UP000270094"/>
    </source>
</evidence>
<keyword evidence="2" id="KW-1185">Reference proteome</keyword>
<sequence length="175" mass="19046">MHRPLHVARKFALPGAVTFAARMARPPPPMAAPSPLPSPSAPVKVRTKFPESWIFTTIVSGSKTKLMKVKHTPQSFPWFASVGSGAGGGVNGVPGMPGPPPPPPLPAPPMGSGAPSNMPITIRTEFPEAWIVIALDTKYVRLAQFENCWTHSGWQLKFIFSLTFLLYPRKKQRVL</sequence>
<gene>
    <name evidence="1" type="ORF">SVUK_LOCUS11397</name>
</gene>
<reference evidence="1 2" key="1">
    <citation type="submission" date="2018-11" db="EMBL/GenBank/DDBJ databases">
        <authorList>
            <consortium name="Pathogen Informatics"/>
        </authorList>
    </citation>
    <scope>NUCLEOTIDE SEQUENCE [LARGE SCALE GENOMIC DNA]</scope>
</reference>
<evidence type="ECO:0000313" key="1">
    <source>
        <dbReference type="EMBL" id="VDM76399.1"/>
    </source>
</evidence>
<dbReference type="AlphaFoldDB" id="A0A3P7J8W6"/>
<protein>
    <submittedName>
        <fullName evidence="1">Uncharacterized protein</fullName>
    </submittedName>
</protein>
<accession>A0A3P7J8W6</accession>
<dbReference type="Proteomes" id="UP000270094">
    <property type="component" value="Unassembled WGS sequence"/>
</dbReference>